<evidence type="ECO:0000256" key="1">
    <source>
        <dbReference type="SAM" id="Phobius"/>
    </source>
</evidence>
<gene>
    <name evidence="2" type="ORF">QIT00_10835</name>
</gene>
<dbReference type="Proteomes" id="UP001237105">
    <property type="component" value="Unassembled WGS sequence"/>
</dbReference>
<keyword evidence="1" id="KW-1133">Transmembrane helix</keyword>
<keyword evidence="1" id="KW-0812">Transmembrane</keyword>
<keyword evidence="3" id="KW-1185">Reference proteome</keyword>
<organism evidence="2 3">
    <name type="scientific">Streptomyces luteolus</name>
    <dbReference type="NCBI Taxonomy" id="3043615"/>
    <lineage>
        <taxon>Bacteria</taxon>
        <taxon>Bacillati</taxon>
        <taxon>Actinomycetota</taxon>
        <taxon>Actinomycetes</taxon>
        <taxon>Kitasatosporales</taxon>
        <taxon>Streptomycetaceae</taxon>
        <taxon>Streptomyces</taxon>
    </lineage>
</organism>
<evidence type="ECO:0000313" key="2">
    <source>
        <dbReference type="EMBL" id="MDI3419052.1"/>
    </source>
</evidence>
<proteinExistence type="predicted"/>
<accession>A0ABT6SWL5</accession>
<dbReference type="EMBL" id="JASCIS010000009">
    <property type="protein sequence ID" value="MDI3419052.1"/>
    <property type="molecule type" value="Genomic_DNA"/>
</dbReference>
<name>A0ABT6SWL5_9ACTN</name>
<sequence length="194" mass="21230">MRRQPRTSANRAALTATGLVLMLGGFWPATARGPLAERLPGWWPLPADRSVLLDRAESAVLRDHSWWTPTVVAVGVVMTALLVLSSLAQLHIRKPSRLPLEGAGSVLRTHALERALSERAAAHDGIARCRIRVRLSRGRLQLRMRVWLAPGTAPARVLDALAAVTAEAEHAVSPYVIEARVRLSHRPHSAPHVH</sequence>
<evidence type="ECO:0008006" key="4">
    <source>
        <dbReference type="Google" id="ProtNLM"/>
    </source>
</evidence>
<evidence type="ECO:0000313" key="3">
    <source>
        <dbReference type="Proteomes" id="UP001237105"/>
    </source>
</evidence>
<dbReference type="RefSeq" id="WP_282534965.1">
    <property type="nucleotide sequence ID" value="NZ_JASCIS010000009.1"/>
</dbReference>
<comment type="caution">
    <text evidence="2">The sequence shown here is derived from an EMBL/GenBank/DDBJ whole genome shotgun (WGS) entry which is preliminary data.</text>
</comment>
<keyword evidence="1" id="KW-0472">Membrane</keyword>
<protein>
    <recommendedName>
        <fullName evidence="4">Alkaline shock response membrane anchor protein AmaP</fullName>
    </recommendedName>
</protein>
<reference evidence="2 3" key="1">
    <citation type="submission" date="2023-05" db="EMBL/GenBank/DDBJ databases">
        <title>Draft genome sequence of Streptomyces sp. B-S-A12 isolated from a cave soil in Thailand.</title>
        <authorList>
            <person name="Chamroensaksri N."/>
            <person name="Muangham S."/>
        </authorList>
    </citation>
    <scope>NUCLEOTIDE SEQUENCE [LARGE SCALE GENOMIC DNA]</scope>
    <source>
        <strain evidence="2 3">B-S-A12</strain>
    </source>
</reference>
<feature type="transmembrane region" description="Helical" evidence="1">
    <location>
        <begin position="66"/>
        <end position="88"/>
    </location>
</feature>